<dbReference type="FunFam" id="3.30.160.60:FF:000540">
    <property type="entry name" value="zinc finger protein 263 isoform X1"/>
    <property type="match status" value="1"/>
</dbReference>
<gene>
    <name evidence="14" type="primary">Nfu_g_1_005121</name>
</gene>
<dbReference type="InterPro" id="IPR036236">
    <property type="entry name" value="Znf_C2H2_sf"/>
</dbReference>
<feature type="domain" description="C2H2-type" evidence="13">
    <location>
        <begin position="192"/>
        <end position="219"/>
    </location>
</feature>
<dbReference type="GO" id="GO:0008270">
    <property type="term" value="F:zinc ion binding"/>
    <property type="evidence" value="ECO:0007669"/>
    <property type="project" value="UniProtKB-KW"/>
</dbReference>
<comment type="similarity">
    <text evidence="2">Belongs to the krueppel C2H2-type zinc-finger protein family.</text>
</comment>
<organism evidence="14">
    <name type="scientific">Iconisemion striatum</name>
    <dbReference type="NCBI Taxonomy" id="60296"/>
    <lineage>
        <taxon>Eukaryota</taxon>
        <taxon>Metazoa</taxon>
        <taxon>Chordata</taxon>
        <taxon>Craniata</taxon>
        <taxon>Vertebrata</taxon>
        <taxon>Euteleostomi</taxon>
        <taxon>Actinopterygii</taxon>
        <taxon>Neopterygii</taxon>
        <taxon>Teleostei</taxon>
        <taxon>Neoteleostei</taxon>
        <taxon>Acanthomorphata</taxon>
        <taxon>Ovalentaria</taxon>
        <taxon>Atherinomorphae</taxon>
        <taxon>Cyprinodontiformes</taxon>
        <taxon>Nothobranchiidae</taxon>
        <taxon>Iconisemion</taxon>
    </lineage>
</organism>
<dbReference type="InterPro" id="IPR013087">
    <property type="entry name" value="Znf_C2H2_type"/>
</dbReference>
<accession>A0A1A7Z0U9</accession>
<evidence type="ECO:0000256" key="4">
    <source>
        <dbReference type="ARBA" id="ARBA00022737"/>
    </source>
</evidence>
<comment type="subcellular location">
    <subcellularLocation>
        <location evidence="1">Nucleus</location>
    </subcellularLocation>
</comment>
<dbReference type="GO" id="GO:0000981">
    <property type="term" value="F:DNA-binding transcription factor activity, RNA polymerase II-specific"/>
    <property type="evidence" value="ECO:0007669"/>
    <property type="project" value="TreeGrafter"/>
</dbReference>
<evidence type="ECO:0000313" key="14">
    <source>
        <dbReference type="EMBL" id="SBP36507.1"/>
    </source>
</evidence>
<proteinExistence type="inferred from homology"/>
<keyword evidence="7" id="KW-0805">Transcription regulation</keyword>
<evidence type="ECO:0000256" key="1">
    <source>
        <dbReference type="ARBA" id="ARBA00004123"/>
    </source>
</evidence>
<dbReference type="SMART" id="SM00355">
    <property type="entry name" value="ZnF_C2H2"/>
    <property type="match status" value="4"/>
</dbReference>
<dbReference type="Pfam" id="PF00096">
    <property type="entry name" value="zf-C2H2"/>
    <property type="match status" value="4"/>
</dbReference>
<evidence type="ECO:0000256" key="8">
    <source>
        <dbReference type="ARBA" id="ARBA00023125"/>
    </source>
</evidence>
<evidence type="ECO:0000256" key="12">
    <source>
        <dbReference type="SAM" id="MobiDB-lite"/>
    </source>
</evidence>
<evidence type="ECO:0000256" key="6">
    <source>
        <dbReference type="ARBA" id="ARBA00022833"/>
    </source>
</evidence>
<keyword evidence="10" id="KW-0539">Nucleus</keyword>
<reference evidence="14" key="1">
    <citation type="submission" date="2016-05" db="EMBL/GenBank/DDBJ databases">
        <authorList>
            <person name="Lavstsen T."/>
            <person name="Jespersen J.S."/>
        </authorList>
    </citation>
    <scope>NUCLEOTIDE SEQUENCE</scope>
    <source>
        <tissue evidence="14">Brain</tissue>
    </source>
</reference>
<evidence type="ECO:0000256" key="9">
    <source>
        <dbReference type="ARBA" id="ARBA00023163"/>
    </source>
</evidence>
<dbReference type="EMBL" id="HADX01014275">
    <property type="protein sequence ID" value="SBP36507.1"/>
    <property type="molecule type" value="Transcribed_RNA"/>
</dbReference>
<dbReference type="GO" id="GO:0000978">
    <property type="term" value="F:RNA polymerase II cis-regulatory region sequence-specific DNA binding"/>
    <property type="evidence" value="ECO:0007669"/>
    <property type="project" value="TreeGrafter"/>
</dbReference>
<evidence type="ECO:0000256" key="3">
    <source>
        <dbReference type="ARBA" id="ARBA00022723"/>
    </source>
</evidence>
<dbReference type="PANTHER" id="PTHR23235:SF120">
    <property type="entry name" value="KRUPPEL-LIKE FACTOR 15"/>
    <property type="match status" value="1"/>
</dbReference>
<feature type="region of interest" description="Disordered" evidence="12">
    <location>
        <begin position="1"/>
        <end position="31"/>
    </location>
</feature>
<keyword evidence="3" id="KW-0479">Metal-binding</keyword>
<dbReference type="PROSITE" id="PS00028">
    <property type="entry name" value="ZINC_FINGER_C2H2_1"/>
    <property type="match status" value="4"/>
</dbReference>
<feature type="region of interest" description="Disordered" evidence="12">
    <location>
        <begin position="68"/>
        <end position="162"/>
    </location>
</feature>
<sequence>MGVPADVQQQIKEESPEEWSSGVGQQDPEPPHIKEELLTSLKEEWLEVKEETDYIKCSFSAVPVKCEGDEEKPQLHQHQMVDGDLPTSSSADQMMAAVGGAETSRNPDLNIYDDDCRSSETEVSDDDEDRRNSDFQLKPLSDSRSKAEDSDEKESNTTESGGNTFQKPYVFFLILKTKEDPPSGVQTSSVSFGCDDCGKTFSRKDHLSAHKRIHSGEKPFICHVCGKRFCHKSNLIRHTSTHPGQKTFVCRFCDGKFTIQSHLRKHMEIHSVLRPFSCDVCEQRFSHKSSLNRHMRIHTRHELCG</sequence>
<dbReference type="GO" id="GO:0045892">
    <property type="term" value="P:negative regulation of DNA-templated transcription"/>
    <property type="evidence" value="ECO:0007669"/>
    <property type="project" value="UniProtKB-ARBA"/>
</dbReference>
<keyword evidence="9" id="KW-0804">Transcription</keyword>
<dbReference type="SUPFAM" id="SSF57667">
    <property type="entry name" value="beta-beta-alpha zinc fingers"/>
    <property type="match status" value="2"/>
</dbReference>
<evidence type="ECO:0000256" key="10">
    <source>
        <dbReference type="ARBA" id="ARBA00023242"/>
    </source>
</evidence>
<feature type="domain" description="C2H2-type" evidence="13">
    <location>
        <begin position="276"/>
        <end position="303"/>
    </location>
</feature>
<dbReference type="CDD" id="cd00065">
    <property type="entry name" value="FYVE_like_SF"/>
    <property type="match status" value="1"/>
</dbReference>
<feature type="compositionally biased region" description="Basic and acidic residues" evidence="12">
    <location>
        <begin position="141"/>
        <end position="156"/>
    </location>
</feature>
<keyword evidence="5 11" id="KW-0863">Zinc-finger</keyword>
<protein>
    <recommendedName>
        <fullName evidence="13">C2H2-type domain-containing protein</fullName>
    </recommendedName>
</protein>
<evidence type="ECO:0000256" key="5">
    <source>
        <dbReference type="ARBA" id="ARBA00022771"/>
    </source>
</evidence>
<evidence type="ECO:0000259" key="13">
    <source>
        <dbReference type="PROSITE" id="PS50157"/>
    </source>
</evidence>
<feature type="domain" description="C2H2-type" evidence="13">
    <location>
        <begin position="248"/>
        <end position="275"/>
    </location>
</feature>
<evidence type="ECO:0000256" key="2">
    <source>
        <dbReference type="ARBA" id="ARBA00006991"/>
    </source>
</evidence>
<dbReference type="FunFam" id="3.30.160.60:FF:001627">
    <property type="entry name" value="Zinc finger protein 655"/>
    <property type="match status" value="1"/>
</dbReference>
<name>A0A1A7Z0U9_9TELE</name>
<dbReference type="AlphaFoldDB" id="A0A1A7Z0U9"/>
<dbReference type="EMBL" id="HADW01012136">
    <property type="protein sequence ID" value="SBP13536.1"/>
    <property type="molecule type" value="Transcribed_RNA"/>
</dbReference>
<dbReference type="Gene3D" id="3.30.160.60">
    <property type="entry name" value="Classic Zinc Finger"/>
    <property type="match status" value="4"/>
</dbReference>
<dbReference type="PANTHER" id="PTHR23235">
    <property type="entry name" value="KRUEPPEL-LIKE TRANSCRIPTION FACTOR"/>
    <property type="match status" value="1"/>
</dbReference>
<dbReference type="FunFam" id="3.30.160.60:FF:002239">
    <property type="entry name" value="Zinc finger protein 226"/>
    <property type="match status" value="1"/>
</dbReference>
<keyword evidence="4" id="KW-0677">Repeat</keyword>
<feature type="domain" description="C2H2-type" evidence="13">
    <location>
        <begin position="220"/>
        <end position="247"/>
    </location>
</feature>
<evidence type="ECO:0000256" key="7">
    <source>
        <dbReference type="ARBA" id="ARBA00023015"/>
    </source>
</evidence>
<reference evidence="14" key="2">
    <citation type="submission" date="2016-06" db="EMBL/GenBank/DDBJ databases">
        <title>The genome of a short-lived fish provides insights into sex chromosome evolution and the genetic control of aging.</title>
        <authorList>
            <person name="Reichwald K."/>
            <person name="Felder M."/>
            <person name="Petzold A."/>
            <person name="Koch P."/>
            <person name="Groth M."/>
            <person name="Platzer M."/>
        </authorList>
    </citation>
    <scope>NUCLEOTIDE SEQUENCE</scope>
    <source>
        <tissue evidence="14">Brain</tissue>
    </source>
</reference>
<keyword evidence="6" id="KW-0862">Zinc</keyword>
<evidence type="ECO:0000256" key="11">
    <source>
        <dbReference type="PROSITE-ProRule" id="PRU00042"/>
    </source>
</evidence>
<keyword evidence="8" id="KW-0238">DNA-binding</keyword>
<dbReference type="GO" id="GO:0005634">
    <property type="term" value="C:nucleus"/>
    <property type="evidence" value="ECO:0007669"/>
    <property type="project" value="UniProtKB-SubCell"/>
</dbReference>
<dbReference type="PROSITE" id="PS50157">
    <property type="entry name" value="ZINC_FINGER_C2H2_2"/>
    <property type="match status" value="4"/>
</dbReference>